<feature type="compositionally biased region" description="Basic residues" evidence="1">
    <location>
        <begin position="495"/>
        <end position="512"/>
    </location>
</feature>
<feature type="compositionally biased region" description="Low complexity" evidence="1">
    <location>
        <begin position="263"/>
        <end position="274"/>
    </location>
</feature>
<comment type="caution">
    <text evidence="3">The sequence shown here is derived from an EMBL/GenBank/DDBJ whole genome shotgun (WGS) entry which is preliminary data.</text>
</comment>
<accession>A0A9N7NHE1</accession>
<evidence type="ECO:0000256" key="1">
    <source>
        <dbReference type="SAM" id="MobiDB-lite"/>
    </source>
</evidence>
<dbReference type="Proteomes" id="UP001153555">
    <property type="component" value="Unassembled WGS sequence"/>
</dbReference>
<dbReference type="SUPFAM" id="SSF46565">
    <property type="entry name" value="Chaperone J-domain"/>
    <property type="match status" value="1"/>
</dbReference>
<keyword evidence="3" id="KW-0346">Stress response</keyword>
<keyword evidence="4" id="KW-1185">Reference proteome</keyword>
<feature type="compositionally biased region" description="Polar residues" evidence="1">
    <location>
        <begin position="168"/>
        <end position="177"/>
    </location>
</feature>
<gene>
    <name evidence="3" type="ORF">SHERM_26252</name>
</gene>
<dbReference type="PANTHER" id="PTHR44137:SF32">
    <property type="entry name" value="DNAJ HEAT SHOCK AMINO-TERMINAL DOMAIN PROTEIN"/>
    <property type="match status" value="1"/>
</dbReference>
<feature type="region of interest" description="Disordered" evidence="1">
    <location>
        <begin position="485"/>
        <end position="526"/>
    </location>
</feature>
<dbReference type="EMBL" id="CACSLK010027831">
    <property type="protein sequence ID" value="CAA0830867.1"/>
    <property type="molecule type" value="Genomic_DNA"/>
</dbReference>
<dbReference type="PANTHER" id="PTHR44137">
    <property type="entry name" value="BNAC03G44070D PROTEIN"/>
    <property type="match status" value="1"/>
</dbReference>
<proteinExistence type="predicted"/>
<dbReference type="InterPro" id="IPR036869">
    <property type="entry name" value="J_dom_sf"/>
</dbReference>
<dbReference type="Pfam" id="PF11926">
    <property type="entry name" value="DUF3444"/>
    <property type="match status" value="1"/>
</dbReference>
<feature type="compositionally biased region" description="Polar residues" evidence="1">
    <location>
        <begin position="337"/>
        <end position="372"/>
    </location>
</feature>
<dbReference type="Gene3D" id="1.10.287.110">
    <property type="entry name" value="DnaJ domain"/>
    <property type="match status" value="1"/>
</dbReference>
<evidence type="ECO:0000313" key="3">
    <source>
        <dbReference type="EMBL" id="CAA0830867.1"/>
    </source>
</evidence>
<dbReference type="CDD" id="cd06257">
    <property type="entry name" value="DnaJ"/>
    <property type="match status" value="1"/>
</dbReference>
<dbReference type="Pfam" id="PF23551">
    <property type="entry name" value="Zn_ribbon_20"/>
    <property type="match status" value="1"/>
</dbReference>
<dbReference type="AlphaFoldDB" id="A0A9N7NHE1"/>
<feature type="compositionally biased region" description="Basic and acidic residues" evidence="1">
    <location>
        <begin position="513"/>
        <end position="523"/>
    </location>
</feature>
<sequence length="765" mass="83771">MECNKDEAVRAKSIAEAMLEQKDYTGSKQFALKAQTLYPGLDGILQMVTILDVYMSAERKINGHIDWYGVLGVDPTADDDTIKKKYRKLALILHPDKNRSAGAEDAFKLINEGWTVLSDKTKRLAYDFFKSYTMQAPMHAGGPSVLHASGRGPSTYPAHAGGPWPQYDSWSAQTGGSSAHAGGPWPHYHSWSAQTGGSSAHNGGEFAQTGSASAHGRPPTQNSFSPEPSMESPFAKFLNRKPPAPKASAPTPPNKRSNAKVAPSKPSSSSSSPKVQTFWTICSVCKIQYEYDVIYRDKTLLCIECKKPFLATVIPRPVRRGQPCSNAGNNPPPSVKSEVNNSPTPLSDTDMGQNNAFNTLNSEAGPNVSVSQAAPPPPTSDCRNKGKNFASDHKKWGPELTDPDLFTYLTAARPVQNGPSLRNHAVSNGQNLGTGQTDQNVPMDGQTLDQNADLGSPNETPVSRARTLKLRKSCGQGLLVQLVKKKRSPVGTAAGKKKKMERSNHKGPSKRTKLGDDSMDEKYSGATMNVPDPDFYNFDRDRSERSFAGNEVWATYDDEDGMPRLYAMVHRVVSRSPFELKMSWLNSKTTSEFGPLDWVGSGFSKTCGEFRVGKYEVCRFVNAFSHRVRCWTRGPRGAVVIFPEKGDAWALYRNWSPEWGPETPEEVVHKYDVVSVVEVGESGVTVSRLVKVAGYRTVFRPSGDGERITREEMLRFSHQVPHHQLARGEALEGCVELDPAALPMELLERMPKDGGEGLSSGEGGD</sequence>
<organism evidence="3 4">
    <name type="scientific">Striga hermonthica</name>
    <name type="common">Purple witchweed</name>
    <name type="synonym">Buchnera hermonthica</name>
    <dbReference type="NCBI Taxonomy" id="68872"/>
    <lineage>
        <taxon>Eukaryota</taxon>
        <taxon>Viridiplantae</taxon>
        <taxon>Streptophyta</taxon>
        <taxon>Embryophyta</taxon>
        <taxon>Tracheophyta</taxon>
        <taxon>Spermatophyta</taxon>
        <taxon>Magnoliopsida</taxon>
        <taxon>eudicotyledons</taxon>
        <taxon>Gunneridae</taxon>
        <taxon>Pentapetalae</taxon>
        <taxon>asterids</taxon>
        <taxon>lamiids</taxon>
        <taxon>Lamiales</taxon>
        <taxon>Orobanchaceae</taxon>
        <taxon>Buchnereae</taxon>
        <taxon>Striga</taxon>
    </lineage>
</organism>
<dbReference type="SMART" id="SM00271">
    <property type="entry name" value="DnaJ"/>
    <property type="match status" value="1"/>
</dbReference>
<feature type="region of interest" description="Disordered" evidence="1">
    <location>
        <begin position="416"/>
        <end position="439"/>
    </location>
</feature>
<feature type="compositionally biased region" description="Pro residues" evidence="1">
    <location>
        <begin position="242"/>
        <end position="253"/>
    </location>
</feature>
<evidence type="ECO:0000313" key="4">
    <source>
        <dbReference type="Proteomes" id="UP001153555"/>
    </source>
</evidence>
<reference evidence="3" key="1">
    <citation type="submission" date="2019-12" db="EMBL/GenBank/DDBJ databases">
        <authorList>
            <person name="Scholes J."/>
        </authorList>
    </citation>
    <scope>NUCLEOTIDE SEQUENCE</scope>
</reference>
<feature type="region of interest" description="Disordered" evidence="1">
    <location>
        <begin position="167"/>
        <end position="274"/>
    </location>
</feature>
<dbReference type="PRINTS" id="PR00625">
    <property type="entry name" value="JDOMAIN"/>
</dbReference>
<feature type="region of interest" description="Disordered" evidence="1">
    <location>
        <begin position="318"/>
        <end position="400"/>
    </location>
</feature>
<evidence type="ECO:0000259" key="2">
    <source>
        <dbReference type="PROSITE" id="PS50076"/>
    </source>
</evidence>
<feature type="compositionally biased region" description="Low complexity" evidence="1">
    <location>
        <begin position="223"/>
        <end position="234"/>
    </location>
</feature>
<name>A0A9N7NHE1_STRHE</name>
<feature type="compositionally biased region" description="Polar residues" evidence="1">
    <location>
        <begin position="417"/>
        <end position="439"/>
    </location>
</feature>
<feature type="compositionally biased region" description="Polar residues" evidence="1">
    <location>
        <begin position="191"/>
        <end position="201"/>
    </location>
</feature>
<dbReference type="OrthoDB" id="342454at2759"/>
<protein>
    <submittedName>
        <fullName evidence="3">DNAJ heat shock N-terminal domain-containing protein</fullName>
    </submittedName>
</protein>
<dbReference type="InterPro" id="IPR024593">
    <property type="entry name" value="DUF3444"/>
</dbReference>
<dbReference type="InterPro" id="IPR056988">
    <property type="entry name" value="Zn_ribbon_pln"/>
</dbReference>
<dbReference type="InterPro" id="IPR001623">
    <property type="entry name" value="DnaJ_domain"/>
</dbReference>
<dbReference type="PROSITE" id="PS50076">
    <property type="entry name" value="DNAJ_2"/>
    <property type="match status" value="1"/>
</dbReference>
<feature type="domain" description="J" evidence="2">
    <location>
        <begin position="66"/>
        <end position="130"/>
    </location>
</feature>
<dbReference type="Pfam" id="PF00226">
    <property type="entry name" value="DnaJ"/>
    <property type="match status" value="1"/>
</dbReference>